<dbReference type="AlphaFoldDB" id="A0AA45W3A0"/>
<organism evidence="2 4">
    <name type="scientific">Paracoccus saliphilus</name>
    <dbReference type="NCBI Taxonomy" id="405559"/>
    <lineage>
        <taxon>Bacteria</taxon>
        <taxon>Pseudomonadati</taxon>
        <taxon>Pseudomonadota</taxon>
        <taxon>Alphaproteobacteria</taxon>
        <taxon>Rhodobacterales</taxon>
        <taxon>Paracoccaceae</taxon>
        <taxon>Paracoccus</taxon>
    </lineage>
</organism>
<name>A0AA45W3A0_9RHOB</name>
<proteinExistence type="predicted"/>
<reference evidence="2 4" key="1">
    <citation type="submission" date="2017-01" db="EMBL/GenBank/DDBJ databases">
        <authorList>
            <person name="Varghese N."/>
            <person name="Submissions S."/>
        </authorList>
    </citation>
    <scope>NUCLEOTIDE SEQUENCE [LARGE SCALE GENOMIC DNA]</scope>
    <source>
        <strain evidence="2 4">DSM 18447</strain>
    </source>
</reference>
<evidence type="ECO:0000313" key="2">
    <source>
        <dbReference type="EMBL" id="SIS75387.1"/>
    </source>
</evidence>
<evidence type="ECO:0000313" key="3">
    <source>
        <dbReference type="EMBL" id="WCR02413.1"/>
    </source>
</evidence>
<evidence type="ECO:0000313" key="4">
    <source>
        <dbReference type="Proteomes" id="UP000186216"/>
    </source>
</evidence>
<dbReference type="Pfam" id="PF04214">
    <property type="entry name" value="DUF411"/>
    <property type="match status" value="1"/>
</dbReference>
<dbReference type="EMBL" id="CP067140">
    <property type="protein sequence ID" value="WCR02413.1"/>
    <property type="molecule type" value="Genomic_DNA"/>
</dbReference>
<dbReference type="InterPro" id="IPR007332">
    <property type="entry name" value="DUF411"/>
</dbReference>
<protein>
    <submittedName>
        <fullName evidence="3">DUF411 domain-containing protein</fullName>
    </submittedName>
    <submittedName>
        <fullName evidence="2">Uncharacterized conserved protein</fullName>
    </submittedName>
</protein>
<dbReference type="PROSITE" id="PS51318">
    <property type="entry name" value="TAT"/>
    <property type="match status" value="1"/>
</dbReference>
<gene>
    <name evidence="3" type="ORF">JHX88_16285</name>
    <name evidence="2" type="ORF">SAMN05421772_10427</name>
</gene>
<accession>A0AA45W3A0</accession>
<dbReference type="Proteomes" id="UP000186216">
    <property type="component" value="Unassembled WGS sequence"/>
</dbReference>
<keyword evidence="5" id="KW-1185">Reference proteome</keyword>
<keyword evidence="1" id="KW-0732">Signal</keyword>
<dbReference type="InterPro" id="IPR006311">
    <property type="entry name" value="TAT_signal"/>
</dbReference>
<dbReference type="RefSeq" id="WP_076524622.1">
    <property type="nucleotide sequence ID" value="NZ_CP067140.1"/>
</dbReference>
<evidence type="ECO:0000256" key="1">
    <source>
        <dbReference type="SAM" id="SignalP"/>
    </source>
</evidence>
<dbReference type="Proteomes" id="UP001215549">
    <property type="component" value="Chromosome"/>
</dbReference>
<reference evidence="3 5" key="2">
    <citation type="submission" date="2021-01" db="EMBL/GenBank/DDBJ databases">
        <title>Biogeographic distribution of Paracoccus.</title>
        <authorList>
            <person name="Hollensteiner J."/>
            <person name="Leineberger J."/>
            <person name="Brinkhoff T."/>
            <person name="Daniel R."/>
        </authorList>
    </citation>
    <scope>NUCLEOTIDE SEQUENCE [LARGE SCALE GENOMIC DNA]</scope>
    <source>
        <strain evidence="3 5">DSM 18447</strain>
    </source>
</reference>
<sequence length="159" mass="17119">MAYHILSRRNLLLGGAAIATISASPALPQDTAPAIHVLKDPNCGCCTAWMQVLEKEGFRVTSESSVGTALVQHKLENGIPQDMMACHTGRIDGYMIEGHVPVADIRRLLEERPNAVGLAVPGMPYGSPGMGPETERETYDVYLVLHDGSSSIFTHYDAA</sequence>
<feature type="chain" id="PRO_5041397251" evidence="1">
    <location>
        <begin position="29"/>
        <end position="159"/>
    </location>
</feature>
<evidence type="ECO:0000313" key="5">
    <source>
        <dbReference type="Proteomes" id="UP001215549"/>
    </source>
</evidence>
<dbReference type="EMBL" id="FTOU01000004">
    <property type="protein sequence ID" value="SIS75387.1"/>
    <property type="molecule type" value="Genomic_DNA"/>
</dbReference>
<feature type="signal peptide" evidence="1">
    <location>
        <begin position="1"/>
        <end position="28"/>
    </location>
</feature>